<comment type="caution">
    <text evidence="2">The sequence shown here is derived from an EMBL/GenBank/DDBJ whole genome shotgun (WGS) entry which is preliminary data.</text>
</comment>
<name>A0ABR9KMD9_9ACTN</name>
<feature type="domain" description="Amidohydrolase-related" evidence="1">
    <location>
        <begin position="20"/>
        <end position="59"/>
    </location>
</feature>
<dbReference type="SUPFAM" id="SSF51338">
    <property type="entry name" value="Composite domain of metallo-dependent hydrolases"/>
    <property type="match status" value="1"/>
</dbReference>
<dbReference type="EMBL" id="JADBEF010000001">
    <property type="protein sequence ID" value="MBE1562961.1"/>
    <property type="molecule type" value="Genomic_DNA"/>
</dbReference>
<dbReference type="Pfam" id="PF01979">
    <property type="entry name" value="Amidohydro_1"/>
    <property type="match status" value="1"/>
</dbReference>
<dbReference type="Gene3D" id="2.30.40.10">
    <property type="entry name" value="Urease, subunit C, domain 1"/>
    <property type="match status" value="1"/>
</dbReference>
<reference evidence="2 3" key="1">
    <citation type="submission" date="2020-10" db="EMBL/GenBank/DDBJ databases">
        <title>Sequencing the genomes of 1000 actinobacteria strains.</title>
        <authorList>
            <person name="Klenk H.-P."/>
        </authorList>
    </citation>
    <scope>NUCLEOTIDE SEQUENCE [LARGE SCALE GENOMIC DNA]</scope>
    <source>
        <strain evidence="2 3">DSM 43748</strain>
    </source>
</reference>
<organism evidence="2 3">
    <name type="scientific">Nonomuraea africana</name>
    <dbReference type="NCBI Taxonomy" id="46171"/>
    <lineage>
        <taxon>Bacteria</taxon>
        <taxon>Bacillati</taxon>
        <taxon>Actinomycetota</taxon>
        <taxon>Actinomycetes</taxon>
        <taxon>Streptosporangiales</taxon>
        <taxon>Streptosporangiaceae</taxon>
        <taxon>Nonomuraea</taxon>
    </lineage>
</organism>
<evidence type="ECO:0000259" key="1">
    <source>
        <dbReference type="Pfam" id="PF01979"/>
    </source>
</evidence>
<evidence type="ECO:0000313" key="3">
    <source>
        <dbReference type="Proteomes" id="UP000661607"/>
    </source>
</evidence>
<dbReference type="InterPro" id="IPR006680">
    <property type="entry name" value="Amidohydro-rel"/>
</dbReference>
<sequence length="62" mass="6498">MELITADLPIPGDGRPRTACVAEGYDADLIILDAGPLADITVVADPDHVTGVWKAGRRVKGD</sequence>
<protein>
    <submittedName>
        <fullName evidence="2">Imidazolonepropionase-like amidohydrolase</fullName>
    </submittedName>
</protein>
<gene>
    <name evidence="2" type="ORF">H4W81_005740</name>
</gene>
<evidence type="ECO:0000313" key="2">
    <source>
        <dbReference type="EMBL" id="MBE1562961.1"/>
    </source>
</evidence>
<dbReference type="Proteomes" id="UP000661607">
    <property type="component" value="Unassembled WGS sequence"/>
</dbReference>
<accession>A0ABR9KMD9</accession>
<keyword evidence="3" id="KW-1185">Reference proteome</keyword>
<dbReference type="RefSeq" id="WP_192777619.1">
    <property type="nucleotide sequence ID" value="NZ_BAAASY010000004.1"/>
</dbReference>
<proteinExistence type="predicted"/>
<dbReference type="InterPro" id="IPR011059">
    <property type="entry name" value="Metal-dep_hydrolase_composite"/>
</dbReference>